<evidence type="ECO:0000313" key="3">
    <source>
        <dbReference type="Proteomes" id="UP000016662"/>
    </source>
</evidence>
<dbReference type="AlphaFoldDB" id="U2JPD7"/>
<reference evidence="2 3" key="1">
    <citation type="submission" date="2013-07" db="EMBL/GenBank/DDBJ databases">
        <authorList>
            <person name="Weinstock G."/>
            <person name="Sodergren E."/>
            <person name="Wylie T."/>
            <person name="Fulton L."/>
            <person name="Fulton R."/>
            <person name="Fronick C."/>
            <person name="O'Laughlin M."/>
            <person name="Godfrey J."/>
            <person name="Miner T."/>
            <person name="Herter B."/>
            <person name="Appelbaum E."/>
            <person name="Cordes M."/>
            <person name="Lek S."/>
            <person name="Wollam A."/>
            <person name="Pepin K.H."/>
            <person name="Palsikar V.B."/>
            <person name="Mitreva M."/>
            <person name="Wilson R.K."/>
        </authorList>
    </citation>
    <scope>NUCLEOTIDE SEQUENCE [LARGE SCALE GENOMIC DNA]</scope>
    <source>
        <strain evidence="2 3">ATCC 27760</strain>
    </source>
</reference>
<dbReference type="PROSITE" id="PS51278">
    <property type="entry name" value="GATASE_TYPE_2"/>
    <property type="match status" value="1"/>
</dbReference>
<dbReference type="Gene3D" id="3.60.20.10">
    <property type="entry name" value="Glutamine Phosphoribosylpyrophosphate, subunit 1, domain 1"/>
    <property type="match status" value="1"/>
</dbReference>
<organism evidence="2 3">
    <name type="scientific">Ruminococcus callidus ATCC 27760</name>
    <dbReference type="NCBI Taxonomy" id="411473"/>
    <lineage>
        <taxon>Bacteria</taxon>
        <taxon>Bacillati</taxon>
        <taxon>Bacillota</taxon>
        <taxon>Clostridia</taxon>
        <taxon>Eubacteriales</taxon>
        <taxon>Oscillospiraceae</taxon>
        <taxon>Ruminococcus</taxon>
    </lineage>
</organism>
<gene>
    <name evidence="2" type="ORF">RUMCAL_03165</name>
</gene>
<feature type="domain" description="Glutamine amidotransferase type-2" evidence="1">
    <location>
        <begin position="1"/>
        <end position="127"/>
    </location>
</feature>
<keyword evidence="3" id="KW-1185">Reference proteome</keyword>
<dbReference type="SUPFAM" id="SSF56235">
    <property type="entry name" value="N-terminal nucleophile aminohydrolases (Ntn hydrolases)"/>
    <property type="match status" value="1"/>
</dbReference>
<dbReference type="eggNOG" id="COG0449">
    <property type="taxonomic scope" value="Bacteria"/>
</dbReference>
<proteinExistence type="predicted"/>
<sequence>ALAHNGVLYNDKELRREQHLPPTPVETDSYIAVQLLEQGQQLDTENVRRTAELVEGSFVFTILRNDNTLFLVKGNNPLTLYHFPALGLYVYASTKSILDNALQKVHIAEKACEVEIAEGEILEITPNGKISRSTFTMQDYIHTMFNPYNWNQLDYAKWWMEDEREKLLLEYCSTFGVSEEEVELLLEVG</sequence>
<comment type="caution">
    <text evidence="2">The sequence shown here is derived from an EMBL/GenBank/DDBJ whole genome shotgun (WGS) entry which is preliminary data.</text>
</comment>
<feature type="non-terminal residue" evidence="2">
    <location>
        <position position="1"/>
    </location>
</feature>
<evidence type="ECO:0000313" key="2">
    <source>
        <dbReference type="EMBL" id="ERJ88111.1"/>
    </source>
</evidence>
<dbReference type="STRING" id="411473.RUMCAL_03165"/>
<accession>U2JPD7</accession>
<dbReference type="Proteomes" id="UP000016662">
    <property type="component" value="Unassembled WGS sequence"/>
</dbReference>
<name>U2JPD7_9FIRM</name>
<protein>
    <recommendedName>
        <fullName evidence="1">Glutamine amidotransferase type-2 domain-containing protein</fullName>
    </recommendedName>
</protein>
<dbReference type="InterPro" id="IPR017932">
    <property type="entry name" value="GATase_2_dom"/>
</dbReference>
<dbReference type="HOGENOM" id="CLU_1437359_0_0_9"/>
<evidence type="ECO:0000259" key="1">
    <source>
        <dbReference type="PROSITE" id="PS51278"/>
    </source>
</evidence>
<dbReference type="EMBL" id="AWVF01000416">
    <property type="protein sequence ID" value="ERJ88111.1"/>
    <property type="molecule type" value="Genomic_DNA"/>
</dbReference>
<feature type="non-terminal residue" evidence="2">
    <location>
        <position position="189"/>
    </location>
</feature>
<dbReference type="InterPro" id="IPR029055">
    <property type="entry name" value="Ntn_hydrolases_N"/>
</dbReference>